<feature type="transmembrane region" description="Helical" evidence="2">
    <location>
        <begin position="302"/>
        <end position="327"/>
    </location>
</feature>
<keyword evidence="2" id="KW-0812">Transmembrane</keyword>
<evidence type="ECO:0000256" key="2">
    <source>
        <dbReference type="SAM" id="Phobius"/>
    </source>
</evidence>
<dbReference type="Gene3D" id="2.60.120.260">
    <property type="entry name" value="Galactose-binding domain-like"/>
    <property type="match status" value="2"/>
</dbReference>
<organism evidence="3 4">
    <name type="scientific">Amanita thiersii Skay4041</name>
    <dbReference type="NCBI Taxonomy" id="703135"/>
    <lineage>
        <taxon>Eukaryota</taxon>
        <taxon>Fungi</taxon>
        <taxon>Dikarya</taxon>
        <taxon>Basidiomycota</taxon>
        <taxon>Agaricomycotina</taxon>
        <taxon>Agaricomycetes</taxon>
        <taxon>Agaricomycetidae</taxon>
        <taxon>Agaricales</taxon>
        <taxon>Pluteineae</taxon>
        <taxon>Amanitaceae</taxon>
        <taxon>Amanita</taxon>
    </lineage>
</organism>
<evidence type="ECO:0000313" key="4">
    <source>
        <dbReference type="Proteomes" id="UP000242287"/>
    </source>
</evidence>
<dbReference type="AlphaFoldDB" id="A0A2A9NS69"/>
<accession>A0A2A9NS69</accession>
<dbReference type="Proteomes" id="UP000242287">
    <property type="component" value="Unassembled WGS sequence"/>
</dbReference>
<keyword evidence="2" id="KW-1133">Transmembrane helix</keyword>
<feature type="compositionally biased region" description="Pro residues" evidence="1">
    <location>
        <begin position="529"/>
        <end position="539"/>
    </location>
</feature>
<feature type="region of interest" description="Disordered" evidence="1">
    <location>
        <begin position="392"/>
        <end position="423"/>
    </location>
</feature>
<name>A0A2A9NS69_9AGAR</name>
<feature type="region of interest" description="Disordered" evidence="1">
    <location>
        <begin position="515"/>
        <end position="539"/>
    </location>
</feature>
<keyword evidence="2" id="KW-0472">Membrane</keyword>
<evidence type="ECO:0000256" key="1">
    <source>
        <dbReference type="SAM" id="MobiDB-lite"/>
    </source>
</evidence>
<dbReference type="OrthoDB" id="3265734at2759"/>
<proteinExistence type="predicted"/>
<evidence type="ECO:0000313" key="3">
    <source>
        <dbReference type="EMBL" id="PFH50522.1"/>
    </source>
</evidence>
<reference evidence="3 4" key="1">
    <citation type="submission" date="2014-02" db="EMBL/GenBank/DDBJ databases">
        <title>Transposable element dynamics among asymbiotic and ectomycorrhizal Amanita fungi.</title>
        <authorList>
            <consortium name="DOE Joint Genome Institute"/>
            <person name="Hess J."/>
            <person name="Skrede I."/>
            <person name="Wolfe B."/>
            <person name="LaButti K."/>
            <person name="Ohm R.A."/>
            <person name="Grigoriev I.V."/>
            <person name="Pringle A."/>
        </authorList>
    </citation>
    <scope>NUCLEOTIDE SEQUENCE [LARGE SCALE GENOMIC DNA]</scope>
    <source>
        <strain evidence="3 4">SKay4041</strain>
    </source>
</reference>
<sequence length="539" mass="57289">MVQLIYDNAGPGMQTSGSWLLLGSSSEYNNTAYLTSQYGATMTFRFQGTFVAVYGTIEPSSYKPNSTNVVTTYTLDGAQQKNFNGSYVADSITSPVYHQLFFESASLEDGPHELVIKYEGAGQRFYLDYFLVTPSVLAPSKSNASTPKVEMIDDTDPRVGYSSSDWELGTIGNAYMNSTHRPSTIGSTATVSFVGSSITAFASVNASQGMADVTFSVDGATPQVPIPPVDFQSQYAILSRQPYYQSPRLKYGEHNLTIRARKVYPEFNLDFFLVESSAGQGASATSLPPSSSTIGAAGVTRAGVVAGSVIGALAFLVILSLALLFWLRRRRCNKPDSPVKSFISPYLPELAASSPSLRHARLADVRLTDGACSVCGSVSGDGSNIGVLVSERGERGRGGEPTEDVETSTLVPSRRTTTQTHASAISGHPSLMSHLSRSTMSGYSSHNSYSGLSHSRSLSHVHLGAGANLPLSLSISELNSVSSPLPEPLPPLPMIPISPALSAMTAGVGITRNIESCQSRAPSRSPSPYSSPPPPYRKG</sequence>
<feature type="compositionally biased region" description="Polar residues" evidence="1">
    <location>
        <begin position="407"/>
        <end position="423"/>
    </location>
</feature>
<dbReference type="EMBL" id="KZ302002">
    <property type="protein sequence ID" value="PFH50522.1"/>
    <property type="molecule type" value="Genomic_DNA"/>
</dbReference>
<protein>
    <submittedName>
        <fullName evidence="3">Uncharacterized protein</fullName>
    </submittedName>
</protein>
<keyword evidence="4" id="KW-1185">Reference proteome</keyword>
<gene>
    <name evidence="3" type="ORF">AMATHDRAFT_60944</name>
</gene>
<dbReference type="CDD" id="cd12087">
    <property type="entry name" value="TM_EGFR-like"/>
    <property type="match status" value="1"/>
</dbReference>